<comment type="similarity">
    <text evidence="3">Belongs to the glycosyltransferase 2 family.</text>
</comment>
<keyword evidence="5 13" id="KW-0808">Transferase</keyword>
<dbReference type="GO" id="GO:0016020">
    <property type="term" value="C:membrane"/>
    <property type="evidence" value="ECO:0007669"/>
    <property type="project" value="UniProtKB-SubCell"/>
</dbReference>
<evidence type="ECO:0000313" key="14">
    <source>
        <dbReference type="Proteomes" id="UP000323454"/>
    </source>
</evidence>
<dbReference type="EMBL" id="VUOB01000046">
    <property type="protein sequence ID" value="KAA2257275.1"/>
    <property type="molecule type" value="Genomic_DNA"/>
</dbReference>
<evidence type="ECO:0000313" key="13">
    <source>
        <dbReference type="EMBL" id="KAA2257275.1"/>
    </source>
</evidence>
<organism evidence="13 14">
    <name type="scientific">Solihabitans fulvus</name>
    <dbReference type="NCBI Taxonomy" id="1892852"/>
    <lineage>
        <taxon>Bacteria</taxon>
        <taxon>Bacillati</taxon>
        <taxon>Actinomycetota</taxon>
        <taxon>Actinomycetes</taxon>
        <taxon>Pseudonocardiales</taxon>
        <taxon>Pseudonocardiaceae</taxon>
        <taxon>Solihabitans</taxon>
    </lineage>
</organism>
<feature type="transmembrane region" description="Helical" evidence="10">
    <location>
        <begin position="134"/>
        <end position="151"/>
    </location>
</feature>
<keyword evidence="7 10" id="KW-1133">Transmembrane helix</keyword>
<feature type="compositionally biased region" description="Low complexity" evidence="9">
    <location>
        <begin position="165"/>
        <end position="188"/>
    </location>
</feature>
<evidence type="ECO:0000256" key="4">
    <source>
        <dbReference type="ARBA" id="ARBA00022676"/>
    </source>
</evidence>
<dbReference type="AlphaFoldDB" id="A0A5B2X289"/>
<evidence type="ECO:0000256" key="3">
    <source>
        <dbReference type="ARBA" id="ARBA00006739"/>
    </source>
</evidence>
<comment type="caution">
    <text evidence="13">The sequence shown here is derived from an EMBL/GenBank/DDBJ whole genome shotgun (WGS) entry which is preliminary data.</text>
</comment>
<evidence type="ECO:0000256" key="6">
    <source>
        <dbReference type="ARBA" id="ARBA00022692"/>
    </source>
</evidence>
<evidence type="ECO:0000256" key="7">
    <source>
        <dbReference type="ARBA" id="ARBA00022989"/>
    </source>
</evidence>
<dbReference type="Proteomes" id="UP000323454">
    <property type="component" value="Unassembled WGS sequence"/>
</dbReference>
<dbReference type="SUPFAM" id="SSF53448">
    <property type="entry name" value="Nucleotide-diphospho-sugar transferases"/>
    <property type="match status" value="1"/>
</dbReference>
<evidence type="ECO:0000259" key="12">
    <source>
        <dbReference type="Pfam" id="PF04138"/>
    </source>
</evidence>
<feature type="transmembrane region" description="Helical" evidence="10">
    <location>
        <begin position="505"/>
        <end position="525"/>
    </location>
</feature>
<dbReference type="InterPro" id="IPR007267">
    <property type="entry name" value="GtrA_DPMS_TM"/>
</dbReference>
<evidence type="ECO:0000256" key="2">
    <source>
        <dbReference type="ARBA" id="ARBA00004776"/>
    </source>
</evidence>
<protein>
    <submittedName>
        <fullName evidence="13">Glycosyltransferase</fullName>
    </submittedName>
</protein>
<name>A0A5B2X289_9PSEU</name>
<feature type="transmembrane region" description="Helical" evidence="10">
    <location>
        <begin position="109"/>
        <end position="128"/>
    </location>
</feature>
<evidence type="ECO:0000256" key="10">
    <source>
        <dbReference type="SAM" id="Phobius"/>
    </source>
</evidence>
<keyword evidence="14" id="KW-1185">Reference proteome</keyword>
<feature type="transmembrane region" description="Helical" evidence="10">
    <location>
        <begin position="71"/>
        <end position="88"/>
    </location>
</feature>
<evidence type="ECO:0000256" key="1">
    <source>
        <dbReference type="ARBA" id="ARBA00004141"/>
    </source>
</evidence>
<reference evidence="13 14" key="2">
    <citation type="submission" date="2019-09" db="EMBL/GenBank/DDBJ databases">
        <authorList>
            <person name="Jin C."/>
        </authorList>
    </citation>
    <scope>NUCLEOTIDE SEQUENCE [LARGE SCALE GENOMIC DNA]</scope>
    <source>
        <strain evidence="13 14">AN110305</strain>
    </source>
</reference>
<keyword evidence="6 10" id="KW-0812">Transmembrane</keyword>
<dbReference type="Gene3D" id="3.90.550.10">
    <property type="entry name" value="Spore Coat Polysaccharide Biosynthesis Protein SpsA, Chain A"/>
    <property type="match status" value="1"/>
</dbReference>
<dbReference type="PANTHER" id="PTHR43179:SF12">
    <property type="entry name" value="GALACTOFURANOSYLTRANSFERASE GLFT2"/>
    <property type="match status" value="1"/>
</dbReference>
<feature type="transmembrane region" description="Helical" evidence="10">
    <location>
        <begin position="460"/>
        <end position="485"/>
    </location>
</feature>
<reference evidence="13 14" key="1">
    <citation type="submission" date="2019-09" db="EMBL/GenBank/DDBJ databases">
        <title>Goodfellowia gen. nov., a new genus of the Pseudonocardineae related to Actinoalloteichus, containing Goodfellowia coeruleoviolacea gen. nov., comb. nov. gen. nov., comb. nov.</title>
        <authorList>
            <person name="Labeda D."/>
        </authorList>
    </citation>
    <scope>NUCLEOTIDE SEQUENCE [LARGE SCALE GENOMIC DNA]</scope>
    <source>
        <strain evidence="13 14">AN110305</strain>
    </source>
</reference>
<sequence>MRFTGPHPGLSILPSVSRTPMLGRFCMPFSALPRAILGSRPARFALTGFTAMAVSYGSLFTLVTLLHVNTALAYLVQAALAIEVNYLLNLRFTWADRQGGLWRTWWRFHASRLALVPVNQALFTVLVWAEVNYLVANTVCIVGSTVANYVLGDRFVFAGRRTARTEPTTTEPTVAEPTTTGPTTAEPTTPAPPACGDRRRRWQGDRPAVSVVVPVKHSAPVIRPLVVSLLEQDYDGRIEVVLVGDLGDSTWSALDGHLGRDPVTAYEAEVHAPLRDANAKRNIGLDRATGEVLVLTDSDMRLPLNWVSTAVSMLAAGHHAVAGPMRSVSTAFWGRYIDQNMWGSKTPRMDRGYLLTERNFGRGNNMPPVTANFACTRSMYEHVGGPPTDFSYSYEDYPWFLAIVNAGYDIRCAPELAAWHRHRSTLRSLIKEYRESGWGCADYIATHPTCRLARRRLAQLLALLGVASVGAVAAAAAPLTVLATAGALAAATCVASAVRGRALDAAAFPLCTTTLGLAFALGMLVRFARRGWRAPVAVVTGTIQRLHVAGPVSEAQFPAVTTQSS</sequence>
<evidence type="ECO:0000259" key="11">
    <source>
        <dbReference type="Pfam" id="PF00535"/>
    </source>
</evidence>
<keyword evidence="4" id="KW-0328">Glycosyltransferase</keyword>
<comment type="subcellular location">
    <subcellularLocation>
        <location evidence="1">Membrane</location>
        <topology evidence="1">Multi-pass membrane protein</topology>
    </subcellularLocation>
</comment>
<evidence type="ECO:0000256" key="8">
    <source>
        <dbReference type="ARBA" id="ARBA00023136"/>
    </source>
</evidence>
<dbReference type="Pfam" id="PF04138">
    <property type="entry name" value="GtrA_DPMS_TM"/>
    <property type="match status" value="1"/>
</dbReference>
<dbReference type="InterPro" id="IPR001173">
    <property type="entry name" value="Glyco_trans_2-like"/>
</dbReference>
<accession>A0A5B2X289</accession>
<dbReference type="OrthoDB" id="5243838at2"/>
<dbReference type="Pfam" id="PF00535">
    <property type="entry name" value="Glycos_transf_2"/>
    <property type="match status" value="1"/>
</dbReference>
<dbReference type="InterPro" id="IPR029044">
    <property type="entry name" value="Nucleotide-diphossugar_trans"/>
</dbReference>
<keyword evidence="8 10" id="KW-0472">Membrane</keyword>
<comment type="pathway">
    <text evidence="2">Cell wall biogenesis; cell wall polysaccharide biosynthesis.</text>
</comment>
<feature type="domain" description="Glycosyltransferase 2-like" evidence="11">
    <location>
        <begin position="210"/>
        <end position="382"/>
    </location>
</feature>
<dbReference type="GO" id="GO:0016757">
    <property type="term" value="F:glycosyltransferase activity"/>
    <property type="evidence" value="ECO:0007669"/>
    <property type="project" value="UniProtKB-KW"/>
</dbReference>
<evidence type="ECO:0000256" key="5">
    <source>
        <dbReference type="ARBA" id="ARBA00022679"/>
    </source>
</evidence>
<feature type="domain" description="GtrA/DPMS transmembrane" evidence="12">
    <location>
        <begin position="43"/>
        <end position="157"/>
    </location>
</feature>
<proteinExistence type="inferred from homology"/>
<evidence type="ECO:0000256" key="9">
    <source>
        <dbReference type="SAM" id="MobiDB-lite"/>
    </source>
</evidence>
<dbReference type="GO" id="GO:0000271">
    <property type="term" value="P:polysaccharide biosynthetic process"/>
    <property type="evidence" value="ECO:0007669"/>
    <property type="project" value="InterPro"/>
</dbReference>
<feature type="transmembrane region" description="Helical" evidence="10">
    <location>
        <begin position="44"/>
        <end position="65"/>
    </location>
</feature>
<gene>
    <name evidence="13" type="ORF">F0L68_25290</name>
</gene>
<feature type="region of interest" description="Disordered" evidence="9">
    <location>
        <begin position="165"/>
        <end position="200"/>
    </location>
</feature>
<dbReference type="PANTHER" id="PTHR43179">
    <property type="entry name" value="RHAMNOSYLTRANSFERASE WBBL"/>
    <property type="match status" value="1"/>
</dbReference>